<sequence length="326" mass="38086">MINNFIEALPEKVRSTDDFEYGTKFRKKTNALKHRYVEINQLYKKYIALDLDEPGSAYWWEEKNLPPPTIVIVNPRNARCHYLYELKTPVYYTEEARRAPQKFYESIDSALTTVLKADLSYVGLFVKNPLHESWRVIKHNAIYDLEDFNEYIDLQYYKNKQKYEASLEGRNTTLFHNLRHWAYKEVKQHGSYITFQSAVDDQALSINKMFLAYSNGVLAAKEALSVAKSVGKWTWKHRYTIGTGRKNRGVLGLSDELSLEEKQSKGAEYTNIIRTEKVDDKIKLAIHNCKSKNIEPNHLNLTKNGLSESTYFKYKSAVENWVRLLT</sequence>
<name>A0ABW9SSZ4_9BURK</name>
<gene>
    <name evidence="1" type="ORF">GM655_21060</name>
</gene>
<dbReference type="RefSeq" id="WP_155436631.1">
    <property type="nucleotide sequence ID" value="NZ_JBHLXK010000008.1"/>
</dbReference>
<reference evidence="1 2" key="1">
    <citation type="submission" date="2019-11" db="EMBL/GenBank/DDBJ databases">
        <title>Type strains purchased from KCTC, JCM and DSMZ.</title>
        <authorList>
            <person name="Lu H."/>
        </authorList>
    </citation>
    <scope>NUCLEOTIDE SEQUENCE [LARGE SCALE GENOMIC DNA]</scope>
    <source>
        <strain evidence="1 2">DSM 103461</strain>
    </source>
</reference>
<protein>
    <recommendedName>
        <fullName evidence="3">Primase C-terminal 1 domain-containing protein</fullName>
    </recommendedName>
</protein>
<dbReference type="Proteomes" id="UP000735592">
    <property type="component" value="Unassembled WGS sequence"/>
</dbReference>
<keyword evidence="2" id="KW-1185">Reference proteome</keyword>
<evidence type="ECO:0000313" key="1">
    <source>
        <dbReference type="EMBL" id="MTW35291.1"/>
    </source>
</evidence>
<dbReference type="InterPro" id="IPR004322">
    <property type="entry name" value="Plasmid_replicase_bac"/>
</dbReference>
<organism evidence="1 2">
    <name type="scientific">Pseudoduganella danionis</name>
    <dbReference type="NCBI Taxonomy" id="1890295"/>
    <lineage>
        <taxon>Bacteria</taxon>
        <taxon>Pseudomonadati</taxon>
        <taxon>Pseudomonadota</taxon>
        <taxon>Betaproteobacteria</taxon>
        <taxon>Burkholderiales</taxon>
        <taxon>Oxalobacteraceae</taxon>
        <taxon>Telluria group</taxon>
        <taxon>Pseudoduganella</taxon>
    </lineage>
</organism>
<accession>A0ABW9SSZ4</accession>
<proteinExistence type="predicted"/>
<dbReference type="Pfam" id="PF03090">
    <property type="entry name" value="Replicase"/>
    <property type="match status" value="1"/>
</dbReference>
<comment type="caution">
    <text evidence="1">The sequence shown here is derived from an EMBL/GenBank/DDBJ whole genome shotgun (WGS) entry which is preliminary data.</text>
</comment>
<dbReference type="Gene3D" id="1.10.340.50">
    <property type="match status" value="1"/>
</dbReference>
<dbReference type="EMBL" id="WNKW01000009">
    <property type="protein sequence ID" value="MTW35291.1"/>
    <property type="molecule type" value="Genomic_DNA"/>
</dbReference>
<evidence type="ECO:0000313" key="2">
    <source>
        <dbReference type="Proteomes" id="UP000735592"/>
    </source>
</evidence>
<evidence type="ECO:0008006" key="3">
    <source>
        <dbReference type="Google" id="ProtNLM"/>
    </source>
</evidence>